<evidence type="ECO:0000313" key="2">
    <source>
        <dbReference type="Proteomes" id="UP001595075"/>
    </source>
</evidence>
<protein>
    <submittedName>
        <fullName evidence="1">Uncharacterized protein</fullName>
    </submittedName>
</protein>
<reference evidence="1 2" key="1">
    <citation type="journal article" date="2024" name="Commun. Biol.">
        <title>Comparative genomic analysis of thermophilic fungi reveals convergent evolutionary adaptations and gene losses.</title>
        <authorList>
            <person name="Steindorff A.S."/>
            <person name="Aguilar-Pontes M.V."/>
            <person name="Robinson A.J."/>
            <person name="Andreopoulos B."/>
            <person name="LaButti K."/>
            <person name="Kuo A."/>
            <person name="Mondo S."/>
            <person name="Riley R."/>
            <person name="Otillar R."/>
            <person name="Haridas S."/>
            <person name="Lipzen A."/>
            <person name="Grimwood J."/>
            <person name="Schmutz J."/>
            <person name="Clum A."/>
            <person name="Reid I.D."/>
            <person name="Moisan M.C."/>
            <person name="Butler G."/>
            <person name="Nguyen T.T.M."/>
            <person name="Dewar K."/>
            <person name="Conant G."/>
            <person name="Drula E."/>
            <person name="Henrissat B."/>
            <person name="Hansel C."/>
            <person name="Singer S."/>
            <person name="Hutchinson M.I."/>
            <person name="de Vries R.P."/>
            <person name="Natvig D.O."/>
            <person name="Powell A.J."/>
            <person name="Tsang A."/>
            <person name="Grigoriev I.V."/>
        </authorList>
    </citation>
    <scope>NUCLEOTIDE SEQUENCE [LARGE SCALE GENOMIC DNA]</scope>
    <source>
        <strain evidence="1 2">CBS 494.80</strain>
    </source>
</reference>
<keyword evidence="2" id="KW-1185">Reference proteome</keyword>
<organism evidence="1 2">
    <name type="scientific">Oculimacula yallundae</name>
    <dbReference type="NCBI Taxonomy" id="86028"/>
    <lineage>
        <taxon>Eukaryota</taxon>
        <taxon>Fungi</taxon>
        <taxon>Dikarya</taxon>
        <taxon>Ascomycota</taxon>
        <taxon>Pezizomycotina</taxon>
        <taxon>Leotiomycetes</taxon>
        <taxon>Helotiales</taxon>
        <taxon>Ploettnerulaceae</taxon>
        <taxon>Oculimacula</taxon>
    </lineage>
</organism>
<comment type="caution">
    <text evidence="1">The sequence shown here is derived from an EMBL/GenBank/DDBJ whole genome shotgun (WGS) entry which is preliminary data.</text>
</comment>
<dbReference type="Proteomes" id="UP001595075">
    <property type="component" value="Unassembled WGS sequence"/>
</dbReference>
<gene>
    <name evidence="1" type="ORF">VTL71DRAFT_6542</name>
</gene>
<sequence length="69" mass="7683">MESVIVSALANYKGASGVAVIEEDTPFCYEIQESWVGRLERSKQLGMIDIWGTELDRKMAMTGVTMILL</sequence>
<dbReference type="EMBL" id="JAZHXI010000017">
    <property type="protein sequence ID" value="KAL2062276.1"/>
    <property type="molecule type" value="Genomic_DNA"/>
</dbReference>
<accession>A0ABR4BX96</accession>
<name>A0ABR4BX96_9HELO</name>
<evidence type="ECO:0000313" key="1">
    <source>
        <dbReference type="EMBL" id="KAL2062276.1"/>
    </source>
</evidence>
<proteinExistence type="predicted"/>